<keyword evidence="1" id="KW-0472">Membrane</keyword>
<gene>
    <name evidence="2" type="ORF">S01H4_05629</name>
</gene>
<evidence type="ECO:0000313" key="2">
    <source>
        <dbReference type="EMBL" id="GAG72048.1"/>
    </source>
</evidence>
<organism evidence="2">
    <name type="scientific">marine sediment metagenome</name>
    <dbReference type="NCBI Taxonomy" id="412755"/>
    <lineage>
        <taxon>unclassified sequences</taxon>
        <taxon>metagenomes</taxon>
        <taxon>ecological metagenomes</taxon>
    </lineage>
</organism>
<reference evidence="2" key="1">
    <citation type="journal article" date="2014" name="Front. Microbiol.">
        <title>High frequency of phylogenetically diverse reductive dehalogenase-homologous genes in deep subseafloor sedimentary metagenomes.</title>
        <authorList>
            <person name="Kawai M."/>
            <person name="Futagami T."/>
            <person name="Toyoda A."/>
            <person name="Takaki Y."/>
            <person name="Nishi S."/>
            <person name="Hori S."/>
            <person name="Arai W."/>
            <person name="Tsubouchi T."/>
            <person name="Morono Y."/>
            <person name="Uchiyama I."/>
            <person name="Ito T."/>
            <person name="Fujiyama A."/>
            <person name="Inagaki F."/>
            <person name="Takami H."/>
        </authorList>
    </citation>
    <scope>NUCLEOTIDE SEQUENCE</scope>
    <source>
        <strain evidence="2">Expedition CK06-06</strain>
    </source>
</reference>
<name>X1AH78_9ZZZZ</name>
<dbReference type="EMBL" id="BART01001651">
    <property type="protein sequence ID" value="GAG72048.1"/>
    <property type="molecule type" value="Genomic_DNA"/>
</dbReference>
<feature type="transmembrane region" description="Helical" evidence="1">
    <location>
        <begin position="15"/>
        <end position="36"/>
    </location>
</feature>
<proteinExistence type="predicted"/>
<feature type="non-terminal residue" evidence="2">
    <location>
        <position position="46"/>
    </location>
</feature>
<dbReference type="AlphaFoldDB" id="X1AH78"/>
<evidence type="ECO:0000256" key="1">
    <source>
        <dbReference type="SAM" id="Phobius"/>
    </source>
</evidence>
<comment type="caution">
    <text evidence="2">The sequence shown here is derived from an EMBL/GenBank/DDBJ whole genome shotgun (WGS) entry which is preliminary data.</text>
</comment>
<accession>X1AH78</accession>
<sequence length="46" mass="5561">MRESSTIPEDVKQRLNWLLIFIVICFSILVISLWYLQMIKGEEFKE</sequence>
<keyword evidence="1" id="KW-0812">Transmembrane</keyword>
<protein>
    <submittedName>
        <fullName evidence="2">Uncharacterized protein</fullName>
    </submittedName>
</protein>
<keyword evidence="1" id="KW-1133">Transmembrane helix</keyword>